<protein>
    <submittedName>
        <fullName evidence="1">Uncharacterized protein</fullName>
    </submittedName>
</protein>
<keyword evidence="2" id="KW-1185">Reference proteome</keyword>
<evidence type="ECO:0000313" key="2">
    <source>
        <dbReference type="Proteomes" id="UP001732700"/>
    </source>
</evidence>
<dbReference type="EnsemblPlants" id="AVESA.00010b.r2.4CG1264450.1">
    <property type="protein sequence ID" value="AVESA.00010b.r2.4CG1264450.1.CDS"/>
    <property type="gene ID" value="AVESA.00010b.r2.4CG1264450"/>
</dbReference>
<evidence type="ECO:0000313" key="1">
    <source>
        <dbReference type="EnsemblPlants" id="AVESA.00010b.r2.4CG1264450.1.CDS"/>
    </source>
</evidence>
<proteinExistence type="predicted"/>
<dbReference type="Proteomes" id="UP001732700">
    <property type="component" value="Chromosome 4C"/>
</dbReference>
<name>A0ACD5WNE3_AVESA</name>
<sequence>MAKLAVLAVLASLLAAVSCKSSLSKWSIYIGYGYPSWGPWGPPQGQGYAPRTTASTQPPPRNDLKVGYYAGKNCSNAEEIVRKAVVNATAGVQAGLIRLFFHDCFVRGCDASVLLEQTADGPRTERQGFPNQSLRGFDVIEAAKDALEKECPGVVSCADILAFAARDASSILSHGKIEYYPVPAGRYDGNVSLESDVLGKNLPPPFADLATLTQMFADKGLNQTDMVVLSGGHSIGRSHCPSIDRVQPPNSPSPSMDPALAAKLNQTCDTPDNATTTVPQDDVTENDLDIQYYKNVLSGRVLFTSDAALNSTDTRELVKRYAGDISGALEWYLYFAEAMVKMGNIGVKTGPPKGEGEIRNKCGFVNPPKAN</sequence>
<reference evidence="1" key="2">
    <citation type="submission" date="2025-09" db="UniProtKB">
        <authorList>
            <consortium name="EnsemblPlants"/>
        </authorList>
    </citation>
    <scope>IDENTIFICATION</scope>
</reference>
<reference evidence="1" key="1">
    <citation type="submission" date="2021-05" db="EMBL/GenBank/DDBJ databases">
        <authorList>
            <person name="Scholz U."/>
            <person name="Mascher M."/>
            <person name="Fiebig A."/>
        </authorList>
    </citation>
    <scope>NUCLEOTIDE SEQUENCE [LARGE SCALE GENOMIC DNA]</scope>
</reference>
<accession>A0ACD5WNE3</accession>
<organism evidence="1 2">
    <name type="scientific">Avena sativa</name>
    <name type="common">Oat</name>
    <dbReference type="NCBI Taxonomy" id="4498"/>
    <lineage>
        <taxon>Eukaryota</taxon>
        <taxon>Viridiplantae</taxon>
        <taxon>Streptophyta</taxon>
        <taxon>Embryophyta</taxon>
        <taxon>Tracheophyta</taxon>
        <taxon>Spermatophyta</taxon>
        <taxon>Magnoliopsida</taxon>
        <taxon>Liliopsida</taxon>
        <taxon>Poales</taxon>
        <taxon>Poaceae</taxon>
        <taxon>BOP clade</taxon>
        <taxon>Pooideae</taxon>
        <taxon>Poodae</taxon>
        <taxon>Poeae</taxon>
        <taxon>Poeae Chloroplast Group 1 (Aveneae type)</taxon>
        <taxon>Aveninae</taxon>
        <taxon>Avena</taxon>
    </lineage>
</organism>